<proteinExistence type="predicted"/>
<reference evidence="1" key="1">
    <citation type="submission" date="2020-08" db="EMBL/GenBank/DDBJ databases">
        <title>Genome public.</title>
        <authorList>
            <person name="Liu C."/>
            <person name="Sun Q."/>
        </authorList>
    </citation>
    <scope>NUCLEOTIDE SEQUENCE</scope>
    <source>
        <strain evidence="1">N12</strain>
    </source>
</reference>
<accession>A0A926FB16</accession>
<dbReference type="EMBL" id="JACRTF010000001">
    <property type="protein sequence ID" value="MBC8595060.1"/>
    <property type="molecule type" value="Genomic_DNA"/>
</dbReference>
<dbReference type="AlphaFoldDB" id="A0A926FB16"/>
<keyword evidence="2" id="KW-1185">Reference proteome</keyword>
<protein>
    <submittedName>
        <fullName evidence="1">Uncharacterized protein</fullName>
    </submittedName>
</protein>
<dbReference type="RefSeq" id="WP_262436133.1">
    <property type="nucleotide sequence ID" value="NZ_JACRTF010000001.1"/>
</dbReference>
<dbReference type="Proteomes" id="UP000651085">
    <property type="component" value="Unassembled WGS sequence"/>
</dbReference>
<evidence type="ECO:0000313" key="1">
    <source>
        <dbReference type="EMBL" id="MBC8595060.1"/>
    </source>
</evidence>
<gene>
    <name evidence="1" type="ORF">H8744_17765</name>
</gene>
<sequence length="172" mass="19264">MKKLMLSLLLLHSTLGYSQEPSRSIEIHAIDSVPVMRSSGMDPASHTQLPKFIPPSPEVSSLFKFIDYPVSHSTVIIDYLKYIQIINDNEYHRSEKLVAHELGLPVFLFADYSITRGHRLLSSVTEDEVFGGHTVTTTRHYSYDSNFLLKSVTTSGSSGNNQAEETLYPTDA</sequence>
<organism evidence="1 2">
    <name type="scientific">Jilunia laotingensis</name>
    <dbReference type="NCBI Taxonomy" id="2763675"/>
    <lineage>
        <taxon>Bacteria</taxon>
        <taxon>Pseudomonadati</taxon>
        <taxon>Bacteroidota</taxon>
        <taxon>Bacteroidia</taxon>
        <taxon>Bacteroidales</taxon>
        <taxon>Bacteroidaceae</taxon>
        <taxon>Jilunia</taxon>
    </lineage>
</organism>
<name>A0A926FB16_9BACT</name>
<comment type="caution">
    <text evidence="1">The sequence shown here is derived from an EMBL/GenBank/DDBJ whole genome shotgun (WGS) entry which is preliminary data.</text>
</comment>
<evidence type="ECO:0000313" key="2">
    <source>
        <dbReference type="Proteomes" id="UP000651085"/>
    </source>
</evidence>